<evidence type="ECO:0000256" key="2">
    <source>
        <dbReference type="ARBA" id="ARBA00013194"/>
    </source>
</evidence>
<evidence type="ECO:0000256" key="4">
    <source>
        <dbReference type="ARBA" id="ARBA00023235"/>
    </source>
</evidence>
<comment type="caution">
    <text evidence="7">The sequence shown here is derived from an EMBL/GenBank/DDBJ whole genome shotgun (WGS) entry which is preliminary data.</text>
</comment>
<dbReference type="PANTHER" id="PTHR10516">
    <property type="entry name" value="PEPTIDYL-PROLYL CIS-TRANS ISOMERASE"/>
    <property type="match status" value="1"/>
</dbReference>
<dbReference type="Proteomes" id="UP001363151">
    <property type="component" value="Unassembled WGS sequence"/>
</dbReference>
<evidence type="ECO:0000256" key="1">
    <source>
        <dbReference type="ARBA" id="ARBA00000971"/>
    </source>
</evidence>
<keyword evidence="4 5" id="KW-0413">Isomerase</keyword>
<proteinExistence type="predicted"/>
<evidence type="ECO:0000256" key="5">
    <source>
        <dbReference type="PROSITE-ProRule" id="PRU00277"/>
    </source>
</evidence>
<keyword evidence="8" id="KW-1185">Reference proteome</keyword>
<sequence length="160" mass="17366">MRADEEDPNGPEAGTRFLAENRKKKDVIACSSGLQYRVIKEGDGLVRPGLDTKCACHYIGALLDGTQFDSSYEKGRPSTFRPDQVIKGWTEAMTLMATAGVRETADPAVAGDKYELFVPYNLAYGAKGMPDRGIPPKATLIFTMELVKVIDDRGGCCVVA</sequence>
<gene>
    <name evidence="7" type="ORF">SO694_00042043</name>
</gene>
<keyword evidence="3 5" id="KW-0697">Rotamase</keyword>
<dbReference type="Gene3D" id="3.10.50.40">
    <property type="match status" value="1"/>
</dbReference>
<dbReference type="SUPFAM" id="SSF54534">
    <property type="entry name" value="FKBP-like"/>
    <property type="match status" value="1"/>
</dbReference>
<evidence type="ECO:0000259" key="6">
    <source>
        <dbReference type="PROSITE" id="PS50059"/>
    </source>
</evidence>
<dbReference type="Pfam" id="PF00254">
    <property type="entry name" value="FKBP_C"/>
    <property type="match status" value="1"/>
</dbReference>
<dbReference type="GO" id="GO:0016853">
    <property type="term" value="F:isomerase activity"/>
    <property type="evidence" value="ECO:0007669"/>
    <property type="project" value="UniProtKB-KW"/>
</dbReference>
<dbReference type="PANTHER" id="PTHR10516:SF443">
    <property type="entry name" value="FK506-BINDING PROTEIN 59-RELATED"/>
    <property type="match status" value="1"/>
</dbReference>
<dbReference type="InterPro" id="IPR050689">
    <property type="entry name" value="FKBP-type_PPIase"/>
</dbReference>
<dbReference type="EC" id="5.2.1.8" evidence="2 5"/>
<dbReference type="InterPro" id="IPR000774">
    <property type="entry name" value="PPIase_FKBP_N"/>
</dbReference>
<evidence type="ECO:0000256" key="3">
    <source>
        <dbReference type="ARBA" id="ARBA00023110"/>
    </source>
</evidence>
<name>A0ABR1G6B3_AURAN</name>
<organism evidence="7 8">
    <name type="scientific">Aureococcus anophagefferens</name>
    <name type="common">Harmful bloom alga</name>
    <dbReference type="NCBI Taxonomy" id="44056"/>
    <lineage>
        <taxon>Eukaryota</taxon>
        <taxon>Sar</taxon>
        <taxon>Stramenopiles</taxon>
        <taxon>Ochrophyta</taxon>
        <taxon>Pelagophyceae</taxon>
        <taxon>Pelagomonadales</taxon>
        <taxon>Pelagomonadaceae</taxon>
        <taxon>Aureococcus</taxon>
    </lineage>
</organism>
<evidence type="ECO:0000313" key="7">
    <source>
        <dbReference type="EMBL" id="KAK7248832.1"/>
    </source>
</evidence>
<comment type="catalytic activity">
    <reaction evidence="1 5">
        <text>[protein]-peptidylproline (omega=180) = [protein]-peptidylproline (omega=0)</text>
        <dbReference type="Rhea" id="RHEA:16237"/>
        <dbReference type="Rhea" id="RHEA-COMP:10747"/>
        <dbReference type="Rhea" id="RHEA-COMP:10748"/>
        <dbReference type="ChEBI" id="CHEBI:83833"/>
        <dbReference type="ChEBI" id="CHEBI:83834"/>
        <dbReference type="EC" id="5.2.1.8"/>
    </reaction>
</comment>
<dbReference type="InterPro" id="IPR046357">
    <property type="entry name" value="PPIase_dom_sf"/>
</dbReference>
<dbReference type="PROSITE" id="PS50059">
    <property type="entry name" value="FKBP_PPIASE"/>
    <property type="match status" value="1"/>
</dbReference>
<reference evidence="7 8" key="1">
    <citation type="submission" date="2024-03" db="EMBL/GenBank/DDBJ databases">
        <title>Aureococcus anophagefferens CCMP1851 and Kratosvirus quantuckense: Draft genome of a second virus-susceptible host strain in the model system.</title>
        <authorList>
            <person name="Chase E."/>
            <person name="Truchon A.R."/>
            <person name="Schepens W."/>
            <person name="Wilhelm S.W."/>
        </authorList>
    </citation>
    <scope>NUCLEOTIDE SEQUENCE [LARGE SCALE GENOMIC DNA]</scope>
    <source>
        <strain evidence="7 8">CCMP1851</strain>
    </source>
</reference>
<feature type="domain" description="PPIase FKBP-type" evidence="6">
    <location>
        <begin position="51"/>
        <end position="150"/>
    </location>
</feature>
<dbReference type="Pfam" id="PF01346">
    <property type="entry name" value="FKBP_N"/>
    <property type="match status" value="1"/>
</dbReference>
<evidence type="ECO:0000313" key="8">
    <source>
        <dbReference type="Proteomes" id="UP001363151"/>
    </source>
</evidence>
<protein>
    <recommendedName>
        <fullName evidence="2 5">peptidylprolyl isomerase</fullName>
        <ecNumber evidence="2 5">5.2.1.8</ecNumber>
    </recommendedName>
</protein>
<dbReference type="InterPro" id="IPR001179">
    <property type="entry name" value="PPIase_FKBP_dom"/>
</dbReference>
<accession>A0ABR1G6B3</accession>
<dbReference type="EMBL" id="JBBJCI010000085">
    <property type="protein sequence ID" value="KAK7248832.1"/>
    <property type="molecule type" value="Genomic_DNA"/>
</dbReference>